<dbReference type="CDD" id="cd23784">
    <property type="entry name" value="RWD_Spc25"/>
    <property type="match status" value="1"/>
</dbReference>
<gene>
    <name evidence="12" type="ORF">IWX46DRAFT_672118</name>
</gene>
<evidence type="ECO:0000256" key="8">
    <source>
        <dbReference type="ARBA" id="ARBA00023328"/>
    </source>
</evidence>
<protein>
    <recommendedName>
        <fullName evidence="9">Kinetochore protein SPC25</fullName>
    </recommendedName>
</protein>
<evidence type="ECO:0000313" key="12">
    <source>
        <dbReference type="EMBL" id="KAK7529712.1"/>
    </source>
</evidence>
<dbReference type="PANTHER" id="PTHR14281">
    <property type="entry name" value="KINETOCHORE PROTEIN SPC25-RELATED"/>
    <property type="match status" value="1"/>
</dbReference>
<sequence length="258" mass="30330">MAAATFEPSLSTSAMRAPFSADAPSMADSLPSINFGFDDLRQRMNNFTARFDDFIEKGRKRVMEERNQFRLSLAELQEDERQKKRDIEILTLKSSTHQQTLAKESQETAEMNNAIANLNARREEQTSRRDLLKSQIADVQKQIAAKREAQNKHARYLDSQARFNVPELDFWENYLCMRIEGAGMDDRLKFVYTHIDEMDWEKEAWFELDMGSREYRITHLRPKVESEEVERVLERLNENRELSSFLKGMREVFVEAMK</sequence>
<comment type="subunit">
    <text evidence="9">Component of the NDC80 complex.</text>
</comment>
<evidence type="ECO:0000256" key="1">
    <source>
        <dbReference type="ARBA" id="ARBA00006379"/>
    </source>
</evidence>
<feature type="non-terminal residue" evidence="12">
    <location>
        <position position="258"/>
    </location>
</feature>
<feature type="coiled-coil region" evidence="10">
    <location>
        <begin position="59"/>
        <end position="149"/>
    </location>
</feature>
<dbReference type="EMBL" id="JBBPDW010000068">
    <property type="protein sequence ID" value="KAK7529712.1"/>
    <property type="molecule type" value="Genomic_DNA"/>
</dbReference>
<evidence type="ECO:0000256" key="2">
    <source>
        <dbReference type="ARBA" id="ARBA00022454"/>
    </source>
</evidence>
<comment type="caution">
    <text evidence="12">The sequence shown here is derived from an EMBL/GenBank/DDBJ whole genome shotgun (WGS) entry which is preliminary data.</text>
</comment>
<keyword evidence="2 9" id="KW-0158">Chromosome</keyword>
<dbReference type="InterPro" id="IPR013255">
    <property type="entry name" value="Spc25_C"/>
</dbReference>
<keyword evidence="6 10" id="KW-0175">Coiled coil</keyword>
<reference evidence="12 13" key="1">
    <citation type="submission" date="2024-04" db="EMBL/GenBank/DDBJ databases">
        <title>Phyllosticta paracitricarpa is synonymous to the EU quarantine fungus P. citricarpa based on phylogenomic analyses.</title>
        <authorList>
            <consortium name="Lawrence Berkeley National Laboratory"/>
            <person name="Van Ingen-Buijs V.A."/>
            <person name="Van Westerhoven A.C."/>
            <person name="Haridas S."/>
            <person name="Skiadas P."/>
            <person name="Martin F."/>
            <person name="Groenewald J.Z."/>
            <person name="Crous P.W."/>
            <person name="Seidl M.F."/>
        </authorList>
    </citation>
    <scope>NUCLEOTIDE SEQUENCE [LARGE SCALE GENOMIC DNA]</scope>
    <source>
        <strain evidence="12 13">CBS 122670</strain>
    </source>
</reference>
<comment type="function">
    <text evidence="9">Acts as a component of the essential kinetochore-associated NDC80 complex, which is required for chromosome segregation and spindle checkpoint activity.</text>
</comment>
<dbReference type="Proteomes" id="UP001365128">
    <property type="component" value="Unassembled WGS sequence"/>
</dbReference>
<comment type="similarity">
    <text evidence="1 9">Belongs to the SPC25 family.</text>
</comment>
<keyword evidence="7 9" id="KW-0131">Cell cycle</keyword>
<keyword evidence="8 9" id="KW-0137">Centromere</keyword>
<comment type="subcellular location">
    <subcellularLocation>
        <location evidence="9">Nucleus</location>
    </subcellularLocation>
    <subcellularLocation>
        <location evidence="9">Chromosome</location>
        <location evidence="9">Centromere</location>
        <location evidence="9">Kinetochore</location>
    </subcellularLocation>
</comment>
<evidence type="ECO:0000256" key="4">
    <source>
        <dbReference type="ARBA" id="ARBA00022776"/>
    </source>
</evidence>
<keyword evidence="5 9" id="KW-0995">Kinetochore</keyword>
<dbReference type="InterPro" id="IPR045143">
    <property type="entry name" value="Spc25"/>
</dbReference>
<keyword evidence="13" id="KW-1185">Reference proteome</keyword>
<evidence type="ECO:0000256" key="3">
    <source>
        <dbReference type="ARBA" id="ARBA00022618"/>
    </source>
</evidence>
<name>A0ABR1L7T0_9PEZI</name>
<keyword evidence="4 9" id="KW-0498">Mitosis</keyword>
<evidence type="ECO:0000256" key="7">
    <source>
        <dbReference type="ARBA" id="ARBA00023306"/>
    </source>
</evidence>
<organism evidence="12 13">
    <name type="scientific">Phyllosticta citricarpa</name>
    <dbReference type="NCBI Taxonomy" id="55181"/>
    <lineage>
        <taxon>Eukaryota</taxon>
        <taxon>Fungi</taxon>
        <taxon>Dikarya</taxon>
        <taxon>Ascomycota</taxon>
        <taxon>Pezizomycotina</taxon>
        <taxon>Dothideomycetes</taxon>
        <taxon>Dothideomycetes incertae sedis</taxon>
        <taxon>Botryosphaeriales</taxon>
        <taxon>Phyllostictaceae</taxon>
        <taxon>Phyllosticta</taxon>
    </lineage>
</organism>
<evidence type="ECO:0000256" key="6">
    <source>
        <dbReference type="ARBA" id="ARBA00023054"/>
    </source>
</evidence>
<dbReference type="Pfam" id="PF08234">
    <property type="entry name" value="Spindle_Spc25"/>
    <property type="match status" value="1"/>
</dbReference>
<evidence type="ECO:0000256" key="10">
    <source>
        <dbReference type="SAM" id="Coils"/>
    </source>
</evidence>
<proteinExistence type="inferred from homology"/>
<feature type="domain" description="Chromosome segregation protein Spc25 C-terminal" evidence="11">
    <location>
        <begin position="184"/>
        <end position="254"/>
    </location>
</feature>
<dbReference type="Gene3D" id="3.30.457.50">
    <property type="entry name" value="Chromosome segregation protein Spc25"/>
    <property type="match status" value="1"/>
</dbReference>
<keyword evidence="3 9" id="KW-0132">Cell division</keyword>
<evidence type="ECO:0000256" key="9">
    <source>
        <dbReference type="RuleBase" id="RU367150"/>
    </source>
</evidence>
<accession>A0ABR1L7T0</accession>
<dbReference type="PANTHER" id="PTHR14281:SF0">
    <property type="entry name" value="KINETOCHORE PROTEIN SPC25"/>
    <property type="match status" value="1"/>
</dbReference>
<evidence type="ECO:0000259" key="11">
    <source>
        <dbReference type="Pfam" id="PF08234"/>
    </source>
</evidence>
<evidence type="ECO:0000313" key="13">
    <source>
        <dbReference type="Proteomes" id="UP001365128"/>
    </source>
</evidence>
<evidence type="ECO:0000256" key="5">
    <source>
        <dbReference type="ARBA" id="ARBA00022838"/>
    </source>
</evidence>
<keyword evidence="9" id="KW-0539">Nucleus</keyword>